<sequence length="282" mass="32724">FIPLVSFGQRAENNNSSTFLEKYNNTIWTDGISTIRFRKLSSIKYTESTKQIKGYVFDGFLKKTSGNIKLYIDQGYFIISDSFEKVKNIYDINAESGLNIRENPSTSGKIVDKLEYGVTLKILNNSKESIEIDGLEGKWVEIETYNPYGHRQHLFPDNDGRTFFVNEVSELDTYLECEMCGYKKITQNIGDVLTIEDITRNDFGDIESSKNSFLINNNELIHTLEQANPAGKVSVKSRFVPLSSDSIYIEEVKKENKIKYELFNDKWQRIRNEYERMVFDDY</sequence>
<dbReference type="Gene3D" id="2.30.30.40">
    <property type="entry name" value="SH3 Domains"/>
    <property type="match status" value="1"/>
</dbReference>
<evidence type="ECO:0000259" key="1">
    <source>
        <dbReference type="Pfam" id="PF08239"/>
    </source>
</evidence>
<evidence type="ECO:0000313" key="2">
    <source>
        <dbReference type="EMBL" id="SVC58451.1"/>
    </source>
</evidence>
<dbReference type="AlphaFoldDB" id="A0A382NFU9"/>
<accession>A0A382NFU9</accession>
<feature type="domain" description="SH3b" evidence="1">
    <location>
        <begin position="96"/>
        <end position="148"/>
    </location>
</feature>
<reference evidence="2" key="1">
    <citation type="submission" date="2018-05" db="EMBL/GenBank/DDBJ databases">
        <authorList>
            <person name="Lanie J.A."/>
            <person name="Ng W.-L."/>
            <person name="Kazmierczak K.M."/>
            <person name="Andrzejewski T.M."/>
            <person name="Davidsen T.M."/>
            <person name="Wayne K.J."/>
            <person name="Tettelin H."/>
            <person name="Glass J.I."/>
            <person name="Rusch D."/>
            <person name="Podicherti R."/>
            <person name="Tsui H.-C.T."/>
            <person name="Winkler M.E."/>
        </authorList>
    </citation>
    <scope>NUCLEOTIDE SEQUENCE</scope>
</reference>
<name>A0A382NFU9_9ZZZZ</name>
<dbReference type="InterPro" id="IPR003646">
    <property type="entry name" value="SH3-like_bac-type"/>
</dbReference>
<proteinExistence type="predicted"/>
<gene>
    <name evidence="2" type="ORF">METZ01_LOCUS311305</name>
</gene>
<protein>
    <recommendedName>
        <fullName evidence="1">SH3b domain-containing protein</fullName>
    </recommendedName>
</protein>
<dbReference type="Pfam" id="PF08239">
    <property type="entry name" value="SH3_3"/>
    <property type="match status" value="1"/>
</dbReference>
<feature type="non-terminal residue" evidence="2">
    <location>
        <position position="1"/>
    </location>
</feature>
<organism evidence="2">
    <name type="scientific">marine metagenome</name>
    <dbReference type="NCBI Taxonomy" id="408172"/>
    <lineage>
        <taxon>unclassified sequences</taxon>
        <taxon>metagenomes</taxon>
        <taxon>ecological metagenomes</taxon>
    </lineage>
</organism>
<dbReference type="EMBL" id="UINC01099298">
    <property type="protein sequence ID" value="SVC58451.1"/>
    <property type="molecule type" value="Genomic_DNA"/>
</dbReference>